<dbReference type="OrthoDB" id="1925970at2759"/>
<keyword evidence="5" id="KW-0206">Cytoskeleton</keyword>
<gene>
    <name evidence="8" type="primary">WVD2</name>
    <name evidence="8" type="ORF">AXF42_Ash014345</name>
</gene>
<comment type="subcellular location">
    <subcellularLocation>
        <location evidence="1">Cytoplasm</location>
        <location evidence="1">Cytoskeleton</location>
    </subcellularLocation>
</comment>
<evidence type="ECO:0000313" key="9">
    <source>
        <dbReference type="Proteomes" id="UP000236161"/>
    </source>
</evidence>
<feature type="region of interest" description="Disordered" evidence="6">
    <location>
        <begin position="1"/>
        <end position="44"/>
    </location>
</feature>
<evidence type="ECO:0000256" key="4">
    <source>
        <dbReference type="ARBA" id="ARBA00022701"/>
    </source>
</evidence>
<proteinExistence type="inferred from homology"/>
<dbReference type="InterPro" id="IPR044806">
    <property type="entry name" value="WVD2/WDL1-4"/>
</dbReference>
<dbReference type="GO" id="GO:0000226">
    <property type="term" value="P:microtubule cytoskeleton organization"/>
    <property type="evidence" value="ECO:0007669"/>
    <property type="project" value="InterPro"/>
</dbReference>
<feature type="domain" description="TPX2 C-terminal" evidence="7">
    <location>
        <begin position="167"/>
        <end position="207"/>
    </location>
</feature>
<dbReference type="PANTHER" id="PTHR46372:SF2">
    <property type="entry name" value="PROTEIN WVD2-LIKE 3"/>
    <property type="match status" value="1"/>
</dbReference>
<protein>
    <submittedName>
        <fullName evidence="8">Protein WAVE-dampened 2</fullName>
    </submittedName>
</protein>
<evidence type="ECO:0000256" key="1">
    <source>
        <dbReference type="ARBA" id="ARBA00004245"/>
    </source>
</evidence>
<evidence type="ECO:0000256" key="3">
    <source>
        <dbReference type="ARBA" id="ARBA00022490"/>
    </source>
</evidence>
<feature type="compositionally biased region" description="Basic and acidic residues" evidence="6">
    <location>
        <begin position="245"/>
        <end position="258"/>
    </location>
</feature>
<name>A0A2I0B0W3_9ASPA</name>
<dbReference type="Proteomes" id="UP000236161">
    <property type="component" value="Unassembled WGS sequence"/>
</dbReference>
<evidence type="ECO:0000256" key="6">
    <source>
        <dbReference type="SAM" id="MobiDB-lite"/>
    </source>
</evidence>
<dbReference type="PANTHER" id="PTHR46372">
    <property type="entry name" value="PROTEIN WVD2-LIKE 3"/>
    <property type="match status" value="1"/>
</dbReference>
<evidence type="ECO:0000256" key="2">
    <source>
        <dbReference type="ARBA" id="ARBA00005885"/>
    </source>
</evidence>
<dbReference type="Pfam" id="PF06886">
    <property type="entry name" value="TPX2"/>
    <property type="match status" value="1"/>
</dbReference>
<feature type="region of interest" description="Disordered" evidence="6">
    <location>
        <begin position="187"/>
        <end position="274"/>
    </location>
</feature>
<keyword evidence="3" id="KW-0963">Cytoplasm</keyword>
<sequence length="297" mass="32810">MPSYGESDNVGVRSSNGNIKPANDKVSKSSKNSIFNEARDGSPDQSAYVRIVKLEHEAKDGSMASSIGASMFPHNSFVQEHVFLNVENVDLHTYEPEKGTNNPALSVNDRSSDPSLHLTSKDCNHGSLQFKYTVHQHFDLATDKHACSSDHKKHAIMKDMVSPNFLKNQEEEDAALKQLRRSMKFKATPMPSFYQEGPPPKTELKKVPPTRAKSTKFNRRKSCNDASNPSPVGCTSKPNANVNRRSLDSARDARKSLEIKNVTPLSQAKGRGQEGIKAVLDSDCNENVTVQEKTTNP</sequence>
<dbReference type="STRING" id="1088818.A0A2I0B0W3"/>
<comment type="similarity">
    <text evidence="2">Belongs to the TPX2 family.</text>
</comment>
<evidence type="ECO:0000256" key="5">
    <source>
        <dbReference type="ARBA" id="ARBA00023212"/>
    </source>
</evidence>
<dbReference type="InterPro" id="IPR027329">
    <property type="entry name" value="TPX2_C"/>
</dbReference>
<keyword evidence="9" id="KW-1185">Reference proteome</keyword>
<dbReference type="GO" id="GO:0005874">
    <property type="term" value="C:microtubule"/>
    <property type="evidence" value="ECO:0007669"/>
    <property type="project" value="UniProtKB-KW"/>
</dbReference>
<reference evidence="8 9" key="1">
    <citation type="journal article" date="2017" name="Nature">
        <title>The Apostasia genome and the evolution of orchids.</title>
        <authorList>
            <person name="Zhang G.Q."/>
            <person name="Liu K.W."/>
            <person name="Li Z."/>
            <person name="Lohaus R."/>
            <person name="Hsiao Y.Y."/>
            <person name="Niu S.C."/>
            <person name="Wang J.Y."/>
            <person name="Lin Y.C."/>
            <person name="Xu Q."/>
            <person name="Chen L.J."/>
            <person name="Yoshida K."/>
            <person name="Fujiwara S."/>
            <person name="Wang Z.W."/>
            <person name="Zhang Y.Q."/>
            <person name="Mitsuda N."/>
            <person name="Wang M."/>
            <person name="Liu G.H."/>
            <person name="Pecoraro L."/>
            <person name="Huang H.X."/>
            <person name="Xiao X.J."/>
            <person name="Lin M."/>
            <person name="Wu X.Y."/>
            <person name="Wu W.L."/>
            <person name="Chen Y.Y."/>
            <person name="Chang S.B."/>
            <person name="Sakamoto S."/>
            <person name="Ohme-Takagi M."/>
            <person name="Yagi M."/>
            <person name="Zeng S.J."/>
            <person name="Shen C.Y."/>
            <person name="Yeh C.M."/>
            <person name="Luo Y.B."/>
            <person name="Tsai W.C."/>
            <person name="Van de Peer Y."/>
            <person name="Liu Z.J."/>
        </authorList>
    </citation>
    <scope>NUCLEOTIDE SEQUENCE [LARGE SCALE GENOMIC DNA]</scope>
    <source>
        <strain evidence="9">cv. Shenzhen</strain>
        <tissue evidence="8">Stem</tissue>
    </source>
</reference>
<dbReference type="GO" id="GO:0008017">
    <property type="term" value="F:microtubule binding"/>
    <property type="evidence" value="ECO:0007669"/>
    <property type="project" value="InterPro"/>
</dbReference>
<organism evidence="8 9">
    <name type="scientific">Apostasia shenzhenica</name>
    <dbReference type="NCBI Taxonomy" id="1088818"/>
    <lineage>
        <taxon>Eukaryota</taxon>
        <taxon>Viridiplantae</taxon>
        <taxon>Streptophyta</taxon>
        <taxon>Embryophyta</taxon>
        <taxon>Tracheophyta</taxon>
        <taxon>Spermatophyta</taxon>
        <taxon>Magnoliopsida</taxon>
        <taxon>Liliopsida</taxon>
        <taxon>Asparagales</taxon>
        <taxon>Orchidaceae</taxon>
        <taxon>Apostasioideae</taxon>
        <taxon>Apostasia</taxon>
    </lineage>
</organism>
<evidence type="ECO:0000313" key="8">
    <source>
        <dbReference type="EMBL" id="PKA61428.1"/>
    </source>
</evidence>
<keyword evidence="4" id="KW-0493">Microtubule</keyword>
<evidence type="ECO:0000259" key="7">
    <source>
        <dbReference type="Pfam" id="PF06886"/>
    </source>
</evidence>
<dbReference type="EMBL" id="KZ451930">
    <property type="protein sequence ID" value="PKA61428.1"/>
    <property type="molecule type" value="Genomic_DNA"/>
</dbReference>
<accession>A0A2I0B0W3</accession>
<dbReference type="AlphaFoldDB" id="A0A2I0B0W3"/>